<geneLocation type="plasmid" evidence="1 2">
    <name>AZOBR_p3</name>
</geneLocation>
<dbReference type="AlphaFoldDB" id="A0A9P1JZB7"/>
<name>A0A9P1JZB7_9PROT</name>
<dbReference type="EMBL" id="HE577330">
    <property type="protein sequence ID" value="CCD02704.1"/>
    <property type="molecule type" value="Genomic_DNA"/>
</dbReference>
<sequence>MGKGTPWPSGAAMGWDNSIKTINFCKNIFLTQKILRLLTHRLLIK</sequence>
<dbReference type="Proteomes" id="UP000007319">
    <property type="component" value="Plasmid AZOBR_p3"/>
</dbReference>
<keyword evidence="1" id="KW-0614">Plasmid</keyword>
<dbReference type="KEGG" id="abs:AZOBR_p330105"/>
<reference evidence="1 2" key="1">
    <citation type="journal article" date="2011" name="PLoS Genet.">
        <title>Azospirillum genomes reveal transition of bacteria from aquatic to terrestrial environments.</title>
        <authorList>
            <person name="Wisniewski-Dye F."/>
            <person name="Borziak K."/>
            <person name="Khalsa-Moyers G."/>
            <person name="Alexandre G."/>
            <person name="Sukharnikov L.O."/>
            <person name="Wuichet K."/>
            <person name="Hurst G.B."/>
            <person name="McDonald W.H."/>
            <person name="Robertson J.S."/>
            <person name="Barbe V."/>
            <person name="Calteau A."/>
            <person name="Rouy Z."/>
            <person name="Mangenot S."/>
            <person name="Prigent-Combaret C."/>
            <person name="Normand P."/>
            <person name="Boyer M."/>
            <person name="Siguier P."/>
            <person name="Dessaux Y."/>
            <person name="Elmerich C."/>
            <person name="Condemine G."/>
            <person name="Krishnen G."/>
            <person name="Kennedy I."/>
            <person name="Paterson A.H."/>
            <person name="Gonzalez V."/>
            <person name="Mavingui P."/>
            <person name="Zhulin I.B."/>
        </authorList>
    </citation>
    <scope>NUCLEOTIDE SEQUENCE [LARGE SCALE GENOMIC DNA]</scope>
    <source>
        <strain evidence="1 2">Sp245</strain>
    </source>
</reference>
<gene>
    <name evidence="1" type="ORF">AZOBR_p330105</name>
</gene>
<evidence type="ECO:0000313" key="1">
    <source>
        <dbReference type="EMBL" id="CCD02704.1"/>
    </source>
</evidence>
<protein>
    <submittedName>
        <fullName evidence="1">Uncharacterized protein</fullName>
    </submittedName>
</protein>
<accession>A0A9P1JZB7</accession>
<keyword evidence="2" id="KW-1185">Reference proteome</keyword>
<evidence type="ECO:0000313" key="2">
    <source>
        <dbReference type="Proteomes" id="UP000007319"/>
    </source>
</evidence>
<proteinExistence type="predicted"/>
<organism evidence="1 2">
    <name type="scientific">Azospirillum baldaniorum</name>
    <dbReference type="NCBI Taxonomy" id="1064539"/>
    <lineage>
        <taxon>Bacteria</taxon>
        <taxon>Pseudomonadati</taxon>
        <taxon>Pseudomonadota</taxon>
        <taxon>Alphaproteobacteria</taxon>
        <taxon>Rhodospirillales</taxon>
        <taxon>Azospirillaceae</taxon>
        <taxon>Azospirillum</taxon>
    </lineage>
</organism>